<name>A0A085VZM2_9BACT</name>
<dbReference type="InterPro" id="IPR036390">
    <property type="entry name" value="WH_DNA-bd_sf"/>
</dbReference>
<dbReference type="SUPFAM" id="SSF46785">
    <property type="entry name" value="Winged helix' DNA-binding domain"/>
    <property type="match status" value="1"/>
</dbReference>
<dbReference type="GO" id="GO:0003700">
    <property type="term" value="F:DNA-binding transcription factor activity"/>
    <property type="evidence" value="ECO:0007669"/>
    <property type="project" value="InterPro"/>
</dbReference>
<feature type="region of interest" description="Disordered" evidence="1">
    <location>
        <begin position="143"/>
        <end position="162"/>
    </location>
</feature>
<sequence length="162" mass="17702">MMDSIRRIVRMLRVSARASERLVGISGAQLFVMQQLADAGACSIGELAERTLTHQSSVSVVVSRLIERGLVTRRASETDARRAEVALSPNGRTLLRRAPPMAQAHLIAGLGRMEASERSILAQGLAALVREIGADTQAPALFFEDETSSLPRRTRRKSHEET</sequence>
<keyword evidence="4" id="KW-1185">Reference proteome</keyword>
<dbReference type="Pfam" id="PF12802">
    <property type="entry name" value="MarR_2"/>
    <property type="match status" value="1"/>
</dbReference>
<evidence type="ECO:0000313" key="4">
    <source>
        <dbReference type="Proteomes" id="UP000028725"/>
    </source>
</evidence>
<dbReference type="EMBL" id="JMCB01000028">
    <property type="protein sequence ID" value="KFE60885.1"/>
    <property type="molecule type" value="Genomic_DNA"/>
</dbReference>
<gene>
    <name evidence="3" type="ORF">DB31_4798</name>
</gene>
<dbReference type="SMART" id="SM00347">
    <property type="entry name" value="HTH_MARR"/>
    <property type="match status" value="1"/>
</dbReference>
<comment type="caution">
    <text evidence="3">The sequence shown here is derived from an EMBL/GenBank/DDBJ whole genome shotgun (WGS) entry which is preliminary data.</text>
</comment>
<dbReference type="Proteomes" id="UP000028725">
    <property type="component" value="Unassembled WGS sequence"/>
</dbReference>
<dbReference type="PANTHER" id="PTHR33164:SF43">
    <property type="entry name" value="HTH-TYPE TRANSCRIPTIONAL REPRESSOR YETL"/>
    <property type="match status" value="1"/>
</dbReference>
<feature type="compositionally biased region" description="Basic residues" evidence="1">
    <location>
        <begin position="152"/>
        <end position="162"/>
    </location>
</feature>
<protein>
    <submittedName>
        <fullName evidence="3">Transcriptional regulator, MarR family protein</fullName>
    </submittedName>
</protein>
<dbReference type="GO" id="GO:0006950">
    <property type="term" value="P:response to stress"/>
    <property type="evidence" value="ECO:0007669"/>
    <property type="project" value="TreeGrafter"/>
</dbReference>
<dbReference type="PROSITE" id="PS50995">
    <property type="entry name" value="HTH_MARR_2"/>
    <property type="match status" value="1"/>
</dbReference>
<proteinExistence type="predicted"/>
<dbReference type="InterPro" id="IPR039422">
    <property type="entry name" value="MarR/SlyA-like"/>
</dbReference>
<dbReference type="PANTHER" id="PTHR33164">
    <property type="entry name" value="TRANSCRIPTIONAL REGULATOR, MARR FAMILY"/>
    <property type="match status" value="1"/>
</dbReference>
<dbReference type="Gene3D" id="1.10.10.10">
    <property type="entry name" value="Winged helix-like DNA-binding domain superfamily/Winged helix DNA-binding domain"/>
    <property type="match status" value="1"/>
</dbReference>
<reference evidence="3 4" key="1">
    <citation type="submission" date="2014-04" db="EMBL/GenBank/DDBJ databases">
        <title>Genome assembly of Hyalangium minutum DSM 14724.</title>
        <authorList>
            <person name="Sharma G."/>
            <person name="Subramanian S."/>
        </authorList>
    </citation>
    <scope>NUCLEOTIDE SEQUENCE [LARGE SCALE GENOMIC DNA]</scope>
    <source>
        <strain evidence="3 4">DSM 14724</strain>
    </source>
</reference>
<accession>A0A085VZM2</accession>
<dbReference type="InterPro" id="IPR036388">
    <property type="entry name" value="WH-like_DNA-bd_sf"/>
</dbReference>
<evidence type="ECO:0000256" key="1">
    <source>
        <dbReference type="SAM" id="MobiDB-lite"/>
    </source>
</evidence>
<evidence type="ECO:0000313" key="3">
    <source>
        <dbReference type="EMBL" id="KFE60885.1"/>
    </source>
</evidence>
<feature type="domain" description="HTH marR-type" evidence="2">
    <location>
        <begin position="1"/>
        <end position="130"/>
    </location>
</feature>
<dbReference type="PATRIC" id="fig|394096.3.peg.8528"/>
<dbReference type="AlphaFoldDB" id="A0A085VZM2"/>
<dbReference type="InterPro" id="IPR000835">
    <property type="entry name" value="HTH_MarR-typ"/>
</dbReference>
<organism evidence="3 4">
    <name type="scientific">Hyalangium minutum</name>
    <dbReference type="NCBI Taxonomy" id="394096"/>
    <lineage>
        <taxon>Bacteria</taxon>
        <taxon>Pseudomonadati</taxon>
        <taxon>Myxococcota</taxon>
        <taxon>Myxococcia</taxon>
        <taxon>Myxococcales</taxon>
        <taxon>Cystobacterineae</taxon>
        <taxon>Archangiaceae</taxon>
        <taxon>Hyalangium</taxon>
    </lineage>
</organism>
<evidence type="ECO:0000259" key="2">
    <source>
        <dbReference type="PROSITE" id="PS50995"/>
    </source>
</evidence>
<dbReference type="STRING" id="394096.DB31_4798"/>